<reference evidence="8" key="1">
    <citation type="submission" date="2019-07" db="EMBL/GenBank/DDBJ databases">
        <authorList>
            <person name="Wongkuna S."/>
            <person name="Scaria J."/>
        </authorList>
    </citation>
    <scope>NUCLEOTIDE SEQUENCE [LARGE SCALE GENOMIC DNA]</scope>
    <source>
        <strain evidence="8">SW178</strain>
    </source>
</reference>
<feature type="transmembrane region" description="Helical" evidence="6">
    <location>
        <begin position="21"/>
        <end position="39"/>
    </location>
</feature>
<dbReference type="Proteomes" id="UP000322025">
    <property type="component" value="Unassembled WGS sequence"/>
</dbReference>
<sequence>MKGGFYIRLAKDGILKNKKLYFPYILTCICMIMMFYIIYYLGLSADFAKVRGGDMLQSFLSLGVFVIAIFALIFLYYTNSFLIRRRQKEFGLYNILGMGKRSLVKILVWENILTAVISIAAGLMAGILFSKLAELAALHILGGETGFAIKVDPKTIIVTTALFLVLFLLIMLRMIFYIFRLRPVEMLKSENVGEKPPKANWILAVIGAVLLAGAYYLAVAVIDPASALFMFFIAVIMVIIATYLLFIAGLVAMCKLLQKNKKYYYKTKHFVSLSSMVYRMKRNGAGLASICILSTMVLVTLSSTMCLYAQSEDSIQNRYPHDISMDLTSSDYSETEPYREITAEVLDEYGEKAEDVEQFHMYSVAGFQLRDNLRLSMGGLAETGTGEVESIRSVYMICLDDYNRITGEYRALDEDELFLYPYKTGYDYDTITIGDCGTWQVDLMDEQPFPVGTAQTNMMGAFFIVVKDISVVQRIEEYRNTLAEQDESMVPDYISESYGFDLSCDDEKQVEIYNTILERISELTDGEKSISDGTETAVDYPSYYIESKAAGRIDIIAINGGLFFLGVLLGAVFLFGTVLIMYYKQISEGYEDQNRFDILMKVGMTRKEVKQSINSQVLTVFFLPLITAGIHLAFAYPLISKILLLLSATEEKLLILVTVCCYLVFALFYVIVYVITSKGYYTIVSGKENR</sequence>
<evidence type="ECO:0000256" key="6">
    <source>
        <dbReference type="PIRNR" id="PIRNR018968"/>
    </source>
</evidence>
<keyword evidence="6" id="KW-0813">Transport</keyword>
<keyword evidence="2 6" id="KW-1003">Cell membrane</keyword>
<comment type="similarity">
    <text evidence="6">Belongs to the ABC-4 integral membrane protein family.</text>
</comment>
<evidence type="ECO:0000259" key="7">
    <source>
        <dbReference type="Pfam" id="PF02687"/>
    </source>
</evidence>
<feature type="transmembrane region" description="Helical" evidence="6">
    <location>
        <begin position="59"/>
        <end position="78"/>
    </location>
</feature>
<feature type="transmembrane region" description="Helical" evidence="6">
    <location>
        <begin position="228"/>
        <end position="252"/>
    </location>
</feature>
<dbReference type="OrthoDB" id="9781780at2"/>
<dbReference type="PIRSF" id="PIRSF018968">
    <property type="entry name" value="ABC_permease_BceB"/>
    <property type="match status" value="1"/>
</dbReference>
<dbReference type="PANTHER" id="PTHR46795">
    <property type="entry name" value="ABC TRANSPORTER PERMEASE-RELATED-RELATED"/>
    <property type="match status" value="1"/>
</dbReference>
<feature type="transmembrane region" description="Helical" evidence="6">
    <location>
        <begin position="617"/>
        <end position="639"/>
    </location>
</feature>
<feature type="transmembrane region" description="Helical" evidence="6">
    <location>
        <begin position="200"/>
        <end position="222"/>
    </location>
</feature>
<evidence type="ECO:0000256" key="1">
    <source>
        <dbReference type="ARBA" id="ARBA00004651"/>
    </source>
</evidence>
<dbReference type="GO" id="GO:0005886">
    <property type="term" value="C:plasma membrane"/>
    <property type="evidence" value="ECO:0007669"/>
    <property type="project" value="UniProtKB-SubCell"/>
</dbReference>
<dbReference type="PANTHER" id="PTHR46795:SF3">
    <property type="entry name" value="ABC TRANSPORTER PERMEASE"/>
    <property type="match status" value="1"/>
</dbReference>
<proteinExistence type="inferred from homology"/>
<comment type="caution">
    <text evidence="8">The sequence shown here is derived from an EMBL/GenBank/DDBJ whole genome shotgun (WGS) entry which is preliminary data.</text>
</comment>
<dbReference type="RefSeq" id="WP_150311271.1">
    <property type="nucleotide sequence ID" value="NZ_VMSO01000017.1"/>
</dbReference>
<keyword evidence="4 6" id="KW-1133">Transmembrane helix</keyword>
<keyword evidence="5 6" id="KW-0472">Membrane</keyword>
<feature type="transmembrane region" description="Helical" evidence="6">
    <location>
        <begin position="654"/>
        <end position="675"/>
    </location>
</feature>
<dbReference type="InterPro" id="IPR027022">
    <property type="entry name" value="ABC_permease_BceB-typ"/>
</dbReference>
<dbReference type="GO" id="GO:0055085">
    <property type="term" value="P:transmembrane transport"/>
    <property type="evidence" value="ECO:0007669"/>
    <property type="project" value="UniProtKB-UniRule"/>
</dbReference>
<accession>A0A5M9HZK2</accession>
<feature type="transmembrane region" description="Helical" evidence="6">
    <location>
        <begin position="106"/>
        <end position="129"/>
    </location>
</feature>
<feature type="transmembrane region" description="Helical" evidence="6">
    <location>
        <begin position="562"/>
        <end position="583"/>
    </location>
</feature>
<evidence type="ECO:0000256" key="3">
    <source>
        <dbReference type="ARBA" id="ARBA00022692"/>
    </source>
</evidence>
<feature type="transmembrane region" description="Helical" evidence="6">
    <location>
        <begin position="156"/>
        <end position="179"/>
    </location>
</feature>
<evidence type="ECO:0000256" key="2">
    <source>
        <dbReference type="ARBA" id="ARBA00022475"/>
    </source>
</evidence>
<dbReference type="Pfam" id="PF02687">
    <property type="entry name" value="FtsX"/>
    <property type="match status" value="1"/>
</dbReference>
<dbReference type="InterPro" id="IPR052536">
    <property type="entry name" value="ABC-4_Integral_Memb_Prot"/>
</dbReference>
<protein>
    <submittedName>
        <fullName evidence="8">ABC transporter permease</fullName>
    </submittedName>
</protein>
<organism evidence="8 9">
    <name type="scientific">Mediterraneibacter catenae</name>
    <dbReference type="NCBI Taxonomy" id="2594882"/>
    <lineage>
        <taxon>Bacteria</taxon>
        <taxon>Bacillati</taxon>
        <taxon>Bacillota</taxon>
        <taxon>Clostridia</taxon>
        <taxon>Lachnospirales</taxon>
        <taxon>Lachnospiraceae</taxon>
        <taxon>Mediterraneibacter</taxon>
    </lineage>
</organism>
<dbReference type="EMBL" id="VMSO01000017">
    <property type="protein sequence ID" value="KAA8500751.1"/>
    <property type="molecule type" value="Genomic_DNA"/>
</dbReference>
<evidence type="ECO:0000256" key="4">
    <source>
        <dbReference type="ARBA" id="ARBA00022989"/>
    </source>
</evidence>
<gene>
    <name evidence="8" type="ORF">FNY66_11750</name>
</gene>
<name>A0A5M9HZK2_9FIRM</name>
<keyword evidence="9" id="KW-1185">Reference proteome</keyword>
<keyword evidence="3 6" id="KW-0812">Transmembrane</keyword>
<feature type="domain" description="ABC3 transporter permease C-terminal" evidence="7">
    <location>
        <begin position="64"/>
        <end position="181"/>
    </location>
</feature>
<evidence type="ECO:0000256" key="5">
    <source>
        <dbReference type="ARBA" id="ARBA00023136"/>
    </source>
</evidence>
<dbReference type="AlphaFoldDB" id="A0A5M9HZK2"/>
<dbReference type="InterPro" id="IPR003838">
    <property type="entry name" value="ABC3_permease_C"/>
</dbReference>
<evidence type="ECO:0000313" key="9">
    <source>
        <dbReference type="Proteomes" id="UP000322025"/>
    </source>
</evidence>
<comment type="subcellular location">
    <subcellularLocation>
        <location evidence="1 6">Cell membrane</location>
        <topology evidence="1 6">Multi-pass membrane protein</topology>
    </subcellularLocation>
</comment>
<feature type="transmembrane region" description="Helical" evidence="6">
    <location>
        <begin position="285"/>
        <end position="310"/>
    </location>
</feature>
<evidence type="ECO:0000313" key="8">
    <source>
        <dbReference type="EMBL" id="KAA8500751.1"/>
    </source>
</evidence>